<reference evidence="2" key="1">
    <citation type="journal article" date="2020" name="Nature">
        <title>Giant virus diversity and host interactions through global metagenomics.</title>
        <authorList>
            <person name="Schulz F."/>
            <person name="Roux S."/>
            <person name="Paez-Espino D."/>
            <person name="Jungbluth S."/>
            <person name="Walsh D.A."/>
            <person name="Denef V.J."/>
            <person name="McMahon K.D."/>
            <person name="Konstantinidis K.T."/>
            <person name="Eloe-Fadrosh E.A."/>
            <person name="Kyrpides N.C."/>
            <person name="Woyke T."/>
        </authorList>
    </citation>
    <scope>NUCLEOTIDE SEQUENCE</scope>
    <source>
        <strain evidence="2">GVMAG-S-1101178-73</strain>
    </source>
</reference>
<evidence type="ECO:0000256" key="1">
    <source>
        <dbReference type="SAM" id="Phobius"/>
    </source>
</evidence>
<proteinExistence type="predicted"/>
<keyword evidence="1" id="KW-0472">Membrane</keyword>
<feature type="transmembrane region" description="Helical" evidence="1">
    <location>
        <begin position="99"/>
        <end position="124"/>
    </location>
</feature>
<feature type="transmembrane region" description="Helical" evidence="1">
    <location>
        <begin position="41"/>
        <end position="62"/>
    </location>
</feature>
<sequence>MLKTVDTVNFFLICYFLEQMFPSIFYIYIIDKGMFNYSTQALTYLILVIITSIINLICYYLLLGMWGFVGYLLYVIIVIPIIILWMYNIDCLTSGDCQIWSWVITALTLVSVISTTVILVAIAINPTLSNGLLSKWLIFKPVIETSPAQPSVIITTAPASPAATSTVITGSAATTPATPATPATATTPATPATAISDEDKQKIMMKVYEEIGKEDKQFMEQQFQKQKYISEQFARKDLTQDDKKALWRQQLEYEYANLVNINKNLQKGLDKLKGILPPETIEEYKNLLIINKRFIQQRDKMTIEYPVFYGTFNPETIASIKLQIKLTIEQKQIIQQELLKAGLSNDEKRALEQQLVILQKQQDELPPKAGNYLYDAYTASNK</sequence>
<feature type="transmembrane region" description="Helical" evidence="1">
    <location>
        <begin position="68"/>
        <end position="87"/>
    </location>
</feature>
<organism evidence="2">
    <name type="scientific">viral metagenome</name>
    <dbReference type="NCBI Taxonomy" id="1070528"/>
    <lineage>
        <taxon>unclassified sequences</taxon>
        <taxon>metagenomes</taxon>
        <taxon>organismal metagenomes</taxon>
    </lineage>
</organism>
<dbReference type="AlphaFoldDB" id="A0A6C0KAA1"/>
<accession>A0A6C0KAA1</accession>
<protein>
    <submittedName>
        <fullName evidence="2">Uncharacterized protein</fullName>
    </submittedName>
</protein>
<feature type="transmembrane region" description="Helical" evidence="1">
    <location>
        <begin position="6"/>
        <end position="29"/>
    </location>
</feature>
<name>A0A6C0KAA1_9ZZZZ</name>
<evidence type="ECO:0000313" key="2">
    <source>
        <dbReference type="EMBL" id="QHU13627.1"/>
    </source>
</evidence>
<keyword evidence="1" id="KW-0812">Transmembrane</keyword>
<keyword evidence="1" id="KW-1133">Transmembrane helix</keyword>
<dbReference type="EMBL" id="MN740823">
    <property type="protein sequence ID" value="QHU13627.1"/>
    <property type="molecule type" value="Genomic_DNA"/>
</dbReference>